<dbReference type="RefSeq" id="XP_040631530.1">
    <property type="nucleotide sequence ID" value="XM_040774757.1"/>
</dbReference>
<organism evidence="2 3">
    <name type="scientific">Dacryopinax primogenitus (strain DJM 731)</name>
    <name type="common">Brown rot fungus</name>
    <dbReference type="NCBI Taxonomy" id="1858805"/>
    <lineage>
        <taxon>Eukaryota</taxon>
        <taxon>Fungi</taxon>
        <taxon>Dikarya</taxon>
        <taxon>Basidiomycota</taxon>
        <taxon>Agaricomycotina</taxon>
        <taxon>Dacrymycetes</taxon>
        <taxon>Dacrymycetales</taxon>
        <taxon>Dacrymycetaceae</taxon>
        <taxon>Dacryopinax</taxon>
    </lineage>
</organism>
<dbReference type="AlphaFoldDB" id="M5G340"/>
<keyword evidence="3" id="KW-1185">Reference proteome</keyword>
<name>M5G340_DACPD</name>
<gene>
    <name evidence="2" type="ORF">DACRYDRAFT_47457</name>
</gene>
<proteinExistence type="predicted"/>
<dbReference type="STRING" id="1858805.M5G340"/>
<accession>M5G340</accession>
<evidence type="ECO:0000313" key="2">
    <source>
        <dbReference type="EMBL" id="EJU04636.1"/>
    </source>
</evidence>
<dbReference type="EMBL" id="JH795857">
    <property type="protein sequence ID" value="EJU04636.1"/>
    <property type="molecule type" value="Genomic_DNA"/>
</dbReference>
<evidence type="ECO:0000259" key="1">
    <source>
        <dbReference type="Pfam" id="PF24764"/>
    </source>
</evidence>
<dbReference type="OrthoDB" id="3353107at2759"/>
<dbReference type="HOGENOM" id="CLU_2580240_0_0_1"/>
<feature type="domain" description="Integrase core" evidence="1">
    <location>
        <begin position="1"/>
        <end position="78"/>
    </location>
</feature>
<protein>
    <recommendedName>
        <fullName evidence="1">Integrase core domain-containing protein</fullName>
    </recommendedName>
</protein>
<evidence type="ECO:0000313" key="3">
    <source>
        <dbReference type="Proteomes" id="UP000030653"/>
    </source>
</evidence>
<dbReference type="Proteomes" id="UP000030653">
    <property type="component" value="Unassembled WGS sequence"/>
</dbReference>
<sequence length="81" mass="9779">DVTKDFGSKWKNIFIHMETYLELDIALNSHMWLLHYLFLRDINQDAELWQQMWNFHPLQSHKGQMKSPNERWMVGMLGKGC</sequence>
<dbReference type="Pfam" id="PF24764">
    <property type="entry name" value="rva_4"/>
    <property type="match status" value="1"/>
</dbReference>
<dbReference type="InterPro" id="IPR058913">
    <property type="entry name" value="Integrase_dom_put"/>
</dbReference>
<dbReference type="GeneID" id="63689819"/>
<reference evidence="2 3" key="1">
    <citation type="journal article" date="2012" name="Science">
        <title>The Paleozoic origin of enzymatic lignin decomposition reconstructed from 31 fungal genomes.</title>
        <authorList>
            <person name="Floudas D."/>
            <person name="Binder M."/>
            <person name="Riley R."/>
            <person name="Barry K."/>
            <person name="Blanchette R.A."/>
            <person name="Henrissat B."/>
            <person name="Martinez A.T."/>
            <person name="Otillar R."/>
            <person name="Spatafora J.W."/>
            <person name="Yadav J.S."/>
            <person name="Aerts A."/>
            <person name="Benoit I."/>
            <person name="Boyd A."/>
            <person name="Carlson A."/>
            <person name="Copeland A."/>
            <person name="Coutinho P.M."/>
            <person name="de Vries R.P."/>
            <person name="Ferreira P."/>
            <person name="Findley K."/>
            <person name="Foster B."/>
            <person name="Gaskell J."/>
            <person name="Glotzer D."/>
            <person name="Gorecki P."/>
            <person name="Heitman J."/>
            <person name="Hesse C."/>
            <person name="Hori C."/>
            <person name="Igarashi K."/>
            <person name="Jurgens J.A."/>
            <person name="Kallen N."/>
            <person name="Kersten P."/>
            <person name="Kohler A."/>
            <person name="Kuees U."/>
            <person name="Kumar T.K.A."/>
            <person name="Kuo A."/>
            <person name="LaButti K."/>
            <person name="Larrondo L.F."/>
            <person name="Lindquist E."/>
            <person name="Ling A."/>
            <person name="Lombard V."/>
            <person name="Lucas S."/>
            <person name="Lundell T."/>
            <person name="Martin R."/>
            <person name="McLaughlin D.J."/>
            <person name="Morgenstern I."/>
            <person name="Morin E."/>
            <person name="Murat C."/>
            <person name="Nagy L.G."/>
            <person name="Nolan M."/>
            <person name="Ohm R.A."/>
            <person name="Patyshakuliyeva A."/>
            <person name="Rokas A."/>
            <person name="Ruiz-Duenas F.J."/>
            <person name="Sabat G."/>
            <person name="Salamov A."/>
            <person name="Samejima M."/>
            <person name="Schmutz J."/>
            <person name="Slot J.C."/>
            <person name="St John F."/>
            <person name="Stenlid J."/>
            <person name="Sun H."/>
            <person name="Sun S."/>
            <person name="Syed K."/>
            <person name="Tsang A."/>
            <person name="Wiebenga A."/>
            <person name="Young D."/>
            <person name="Pisabarro A."/>
            <person name="Eastwood D.C."/>
            <person name="Martin F."/>
            <person name="Cullen D."/>
            <person name="Grigoriev I.V."/>
            <person name="Hibbett D.S."/>
        </authorList>
    </citation>
    <scope>NUCLEOTIDE SEQUENCE [LARGE SCALE GENOMIC DNA]</scope>
    <source>
        <strain evidence="2 3">DJM-731 SS1</strain>
    </source>
</reference>
<feature type="non-terminal residue" evidence="2">
    <location>
        <position position="1"/>
    </location>
</feature>